<dbReference type="InterPro" id="IPR000182">
    <property type="entry name" value="GNAT_dom"/>
</dbReference>
<dbReference type="SUPFAM" id="SSF55729">
    <property type="entry name" value="Acyl-CoA N-acyltransferases (Nat)"/>
    <property type="match status" value="1"/>
</dbReference>
<dbReference type="Pfam" id="PF00583">
    <property type="entry name" value="Acetyltransf_1"/>
    <property type="match status" value="1"/>
</dbReference>
<keyword evidence="1" id="KW-0808">Transferase</keyword>
<dbReference type="Proteomes" id="UP000635606">
    <property type="component" value="Unassembled WGS sequence"/>
</dbReference>
<reference evidence="4" key="1">
    <citation type="submission" date="2021-01" db="EMBL/GenBank/DDBJ databases">
        <title>Whole genome shotgun sequence of Virgisporangium ochraceum NBRC 16418.</title>
        <authorList>
            <person name="Komaki H."/>
            <person name="Tamura T."/>
        </authorList>
    </citation>
    <scope>NUCLEOTIDE SEQUENCE</scope>
    <source>
        <strain evidence="4">NBRC 16418</strain>
    </source>
</reference>
<evidence type="ECO:0000259" key="3">
    <source>
        <dbReference type="PROSITE" id="PS51186"/>
    </source>
</evidence>
<dbReference type="CDD" id="cd04301">
    <property type="entry name" value="NAT_SF"/>
    <property type="match status" value="1"/>
</dbReference>
<dbReference type="PANTHER" id="PTHR43877:SF2">
    <property type="entry name" value="AMINOALKYLPHOSPHONATE N-ACETYLTRANSFERASE-RELATED"/>
    <property type="match status" value="1"/>
</dbReference>
<gene>
    <name evidence="4" type="ORF">Voc01_018810</name>
</gene>
<dbReference type="PANTHER" id="PTHR43877">
    <property type="entry name" value="AMINOALKYLPHOSPHONATE N-ACETYLTRANSFERASE-RELATED-RELATED"/>
    <property type="match status" value="1"/>
</dbReference>
<dbReference type="Gene3D" id="3.40.630.30">
    <property type="match status" value="1"/>
</dbReference>
<dbReference type="InterPro" id="IPR016181">
    <property type="entry name" value="Acyl_CoA_acyltransferase"/>
</dbReference>
<keyword evidence="2" id="KW-0012">Acyltransferase</keyword>
<name>A0A8J3ZMC5_9ACTN</name>
<dbReference type="AlphaFoldDB" id="A0A8J3ZMC5"/>
<comment type="caution">
    <text evidence="4">The sequence shown here is derived from an EMBL/GenBank/DDBJ whole genome shotgun (WGS) entry which is preliminary data.</text>
</comment>
<evidence type="ECO:0000313" key="4">
    <source>
        <dbReference type="EMBL" id="GIJ66964.1"/>
    </source>
</evidence>
<dbReference type="EMBL" id="BOPH01000022">
    <property type="protein sequence ID" value="GIJ66964.1"/>
    <property type="molecule type" value="Genomic_DNA"/>
</dbReference>
<protein>
    <recommendedName>
        <fullName evidence="3">N-acetyltransferase domain-containing protein</fullName>
    </recommendedName>
</protein>
<dbReference type="PROSITE" id="PS51186">
    <property type="entry name" value="GNAT"/>
    <property type="match status" value="1"/>
</dbReference>
<dbReference type="RefSeq" id="WP_239160074.1">
    <property type="nucleotide sequence ID" value="NZ_BOPH01000022.1"/>
</dbReference>
<dbReference type="GO" id="GO:0016747">
    <property type="term" value="F:acyltransferase activity, transferring groups other than amino-acyl groups"/>
    <property type="evidence" value="ECO:0007669"/>
    <property type="project" value="InterPro"/>
</dbReference>
<dbReference type="InterPro" id="IPR050832">
    <property type="entry name" value="Bact_Acetyltransf"/>
</dbReference>
<proteinExistence type="predicted"/>
<evidence type="ECO:0000256" key="2">
    <source>
        <dbReference type="ARBA" id="ARBA00023315"/>
    </source>
</evidence>
<feature type="domain" description="N-acetyltransferase" evidence="3">
    <location>
        <begin position="1"/>
        <end position="164"/>
    </location>
</feature>
<sequence length="166" mass="18020">MTVRRFRAPDAPVLWALNNLPNVGATADPDAPLPLPPAQDPPAAFPDLADIPAGYLRAGGDFLVAERDGHLVGMGGIRPTGAGTAEVRRLRVHPAVRRQGIGRSLLAALEQRARDLGLHRMALDTADNQPEAVAFYRALGYDESGRESHPDWSWTLVYFTKPLNPE</sequence>
<keyword evidence="5" id="KW-1185">Reference proteome</keyword>
<accession>A0A8J3ZMC5</accession>
<organism evidence="4 5">
    <name type="scientific">Virgisporangium ochraceum</name>
    <dbReference type="NCBI Taxonomy" id="65505"/>
    <lineage>
        <taxon>Bacteria</taxon>
        <taxon>Bacillati</taxon>
        <taxon>Actinomycetota</taxon>
        <taxon>Actinomycetes</taxon>
        <taxon>Micromonosporales</taxon>
        <taxon>Micromonosporaceae</taxon>
        <taxon>Virgisporangium</taxon>
    </lineage>
</organism>
<evidence type="ECO:0000256" key="1">
    <source>
        <dbReference type="ARBA" id="ARBA00022679"/>
    </source>
</evidence>
<evidence type="ECO:0000313" key="5">
    <source>
        <dbReference type="Proteomes" id="UP000635606"/>
    </source>
</evidence>